<reference evidence="2" key="1">
    <citation type="submission" date="2020-07" db="EMBL/GenBank/DDBJ databases">
        <title>Genome sequence and genetic diversity analysis of an under-domesticated orphan crop, white fonio (Digitaria exilis).</title>
        <authorList>
            <person name="Bennetzen J.L."/>
            <person name="Chen S."/>
            <person name="Ma X."/>
            <person name="Wang X."/>
            <person name="Yssel A.E.J."/>
            <person name="Chaluvadi S.R."/>
            <person name="Johnson M."/>
            <person name="Gangashetty P."/>
            <person name="Hamidou F."/>
            <person name="Sanogo M.D."/>
            <person name="Zwaenepoel A."/>
            <person name="Wallace J."/>
            <person name="Van De Peer Y."/>
            <person name="Van Deynze A."/>
        </authorList>
    </citation>
    <scope>NUCLEOTIDE SEQUENCE</scope>
    <source>
        <tissue evidence="2">Leaves</tissue>
    </source>
</reference>
<dbReference type="Proteomes" id="UP000636709">
    <property type="component" value="Unassembled WGS sequence"/>
</dbReference>
<name>A0A835FNU1_9POAL</name>
<dbReference type="InterPro" id="IPR055357">
    <property type="entry name" value="LRR_At1g61320_AtMIF1"/>
</dbReference>
<protein>
    <recommendedName>
        <fullName evidence="1">At1g61320/AtMIF1 LRR domain-containing protein</fullName>
    </recommendedName>
</protein>
<dbReference type="EMBL" id="JACEFO010000500">
    <property type="protein sequence ID" value="KAF8768793.1"/>
    <property type="molecule type" value="Genomic_DNA"/>
</dbReference>
<evidence type="ECO:0000313" key="3">
    <source>
        <dbReference type="Proteomes" id="UP000636709"/>
    </source>
</evidence>
<dbReference type="PANTHER" id="PTHR34145:SF52">
    <property type="entry name" value="OS02G0105800 PROTEIN"/>
    <property type="match status" value="1"/>
</dbReference>
<evidence type="ECO:0000313" key="2">
    <source>
        <dbReference type="EMBL" id="KAF8768793.1"/>
    </source>
</evidence>
<dbReference type="PANTHER" id="PTHR34145">
    <property type="entry name" value="OS02G0105600 PROTEIN"/>
    <property type="match status" value="1"/>
</dbReference>
<evidence type="ECO:0000259" key="1">
    <source>
        <dbReference type="Pfam" id="PF23622"/>
    </source>
</evidence>
<comment type="caution">
    <text evidence="2">The sequence shown here is derived from an EMBL/GenBank/DDBJ whole genome shotgun (WGS) entry which is preliminary data.</text>
</comment>
<sequence length="395" mass="43951">MPMDAAARAACLSHTFLSSWRCYPKLTLTRKALCPKTHGGNLSSRIDSILQNHSGNGLKILNLQLCQEDSSFPYIDSWLQVAVKPGIEELTLFLYKEYKFPSSLLSVGVRSSIRSLELHSCVFRPTLELGPLRSLTRLRLTDSLALEHLDLTHCSEIIFLKIPSVLLHLSYVNVFGCSYLQAVENKSPSLSSFTLFGEVSKLSLGETLQMMKVFVMRCDNVVHYARAKLPSIMPNLETLELGSTLEVNTPMLPTKFLNLKHLIIQVNGETLSPSYDYFSLVSFLDASPSLHLRQLPECHHDRLKSFEVIGSSSAKGLVELTCCIVNSTVSLERLKLDTLRGDGVCCPVSKTVLEEAFRGVAAIRKYIEDKVPPTANLIVLEPCPRCHTTTGDHGW</sequence>
<dbReference type="InterPro" id="IPR053772">
    <property type="entry name" value="At1g61320/At1g61330-like"/>
</dbReference>
<dbReference type="OrthoDB" id="673865at2759"/>
<keyword evidence="3" id="KW-1185">Reference proteome</keyword>
<dbReference type="Pfam" id="PF23622">
    <property type="entry name" value="LRR_At1g61320_AtMIF1"/>
    <property type="match status" value="1"/>
</dbReference>
<dbReference type="SUPFAM" id="SSF52058">
    <property type="entry name" value="L domain-like"/>
    <property type="match status" value="1"/>
</dbReference>
<organism evidence="2 3">
    <name type="scientific">Digitaria exilis</name>
    <dbReference type="NCBI Taxonomy" id="1010633"/>
    <lineage>
        <taxon>Eukaryota</taxon>
        <taxon>Viridiplantae</taxon>
        <taxon>Streptophyta</taxon>
        <taxon>Embryophyta</taxon>
        <taxon>Tracheophyta</taxon>
        <taxon>Spermatophyta</taxon>
        <taxon>Magnoliopsida</taxon>
        <taxon>Liliopsida</taxon>
        <taxon>Poales</taxon>
        <taxon>Poaceae</taxon>
        <taxon>PACMAD clade</taxon>
        <taxon>Panicoideae</taxon>
        <taxon>Panicodae</taxon>
        <taxon>Paniceae</taxon>
        <taxon>Anthephorinae</taxon>
        <taxon>Digitaria</taxon>
    </lineage>
</organism>
<proteinExistence type="predicted"/>
<gene>
    <name evidence="2" type="ORF">HU200_007353</name>
</gene>
<feature type="domain" description="At1g61320/AtMIF1 LRR" evidence="1">
    <location>
        <begin position="49"/>
        <end position="290"/>
    </location>
</feature>
<accession>A0A835FNU1</accession>
<dbReference type="AlphaFoldDB" id="A0A835FNU1"/>